<keyword evidence="2" id="KW-0732">Signal</keyword>
<proteinExistence type="inferred from homology"/>
<feature type="chain" id="PRO_5043934743" description="SOUL heme-binding protein" evidence="2">
    <location>
        <begin position="20"/>
        <end position="262"/>
    </location>
</feature>
<dbReference type="Proteomes" id="UP001465755">
    <property type="component" value="Unassembled WGS sequence"/>
</dbReference>
<dbReference type="InterPro" id="IPR006917">
    <property type="entry name" value="SOUL_heme-bd"/>
</dbReference>
<evidence type="ECO:0000313" key="4">
    <source>
        <dbReference type="Proteomes" id="UP001465755"/>
    </source>
</evidence>
<dbReference type="EMBL" id="JALJOQ010000001">
    <property type="protein sequence ID" value="KAK9815181.1"/>
    <property type="molecule type" value="Genomic_DNA"/>
</dbReference>
<keyword evidence="4" id="KW-1185">Reference proteome</keyword>
<dbReference type="Gene3D" id="3.20.80.10">
    <property type="entry name" value="Regulatory factor, effector binding domain"/>
    <property type="match status" value="1"/>
</dbReference>
<gene>
    <name evidence="3" type="ORF">WJX73_009959</name>
</gene>
<evidence type="ECO:0000256" key="2">
    <source>
        <dbReference type="SAM" id="SignalP"/>
    </source>
</evidence>
<feature type="signal peptide" evidence="2">
    <location>
        <begin position="1"/>
        <end position="19"/>
    </location>
</feature>
<comment type="similarity">
    <text evidence="1">Belongs to the HEBP family.</text>
</comment>
<evidence type="ECO:0000256" key="1">
    <source>
        <dbReference type="ARBA" id="ARBA00009817"/>
    </source>
</evidence>
<dbReference type="SUPFAM" id="SSF55136">
    <property type="entry name" value="Probable bacterial effector-binding domain"/>
    <property type="match status" value="1"/>
</dbReference>
<dbReference type="InterPro" id="IPR011256">
    <property type="entry name" value="Reg_factor_effector_dom_sf"/>
</dbReference>
<sequence length="262" mass="29091">MLAKLTTVLVLLAVSAGAARPFDGVATWFAQHVKAAEAQFSANTAQNTPWFCHDLDCPKYKVLNATDVYETREYASGKWAYTEVQGLLYEPSVLIGFKRLFEFFSGANEDETKIPMTTPVLTLVHPGHGTFGRSNFTVCFFVPFQYHKNTPVPTSKDVGILTTPKDIAYVTQFGGFMVDEFTLASKVKALQADLRSNGVSFEDDGTYITASYDPPNRIVNRHNEIHVELHDELLNPVVCAKRRRQNTINQTLTAGCGADLPF</sequence>
<dbReference type="AlphaFoldDB" id="A0AAW1Q0I6"/>
<reference evidence="3 4" key="1">
    <citation type="journal article" date="2024" name="Nat. Commun.">
        <title>Phylogenomics reveals the evolutionary origins of lichenization in chlorophyte algae.</title>
        <authorList>
            <person name="Puginier C."/>
            <person name="Libourel C."/>
            <person name="Otte J."/>
            <person name="Skaloud P."/>
            <person name="Haon M."/>
            <person name="Grisel S."/>
            <person name="Petersen M."/>
            <person name="Berrin J.G."/>
            <person name="Delaux P.M."/>
            <person name="Dal Grande F."/>
            <person name="Keller J."/>
        </authorList>
    </citation>
    <scope>NUCLEOTIDE SEQUENCE [LARGE SCALE GENOMIC DNA]</scope>
    <source>
        <strain evidence="3 4">SAG 2036</strain>
    </source>
</reference>
<accession>A0AAW1Q0I6</accession>
<comment type="caution">
    <text evidence="3">The sequence shown here is derived from an EMBL/GenBank/DDBJ whole genome shotgun (WGS) entry which is preliminary data.</text>
</comment>
<organism evidence="3 4">
    <name type="scientific">Symbiochloris irregularis</name>
    <dbReference type="NCBI Taxonomy" id="706552"/>
    <lineage>
        <taxon>Eukaryota</taxon>
        <taxon>Viridiplantae</taxon>
        <taxon>Chlorophyta</taxon>
        <taxon>core chlorophytes</taxon>
        <taxon>Trebouxiophyceae</taxon>
        <taxon>Trebouxiales</taxon>
        <taxon>Trebouxiaceae</taxon>
        <taxon>Symbiochloris</taxon>
    </lineage>
</organism>
<dbReference type="PANTHER" id="PTHR11220">
    <property type="entry name" value="HEME-BINDING PROTEIN-RELATED"/>
    <property type="match status" value="1"/>
</dbReference>
<dbReference type="FunFam" id="3.20.80.10:FF:000002">
    <property type="entry name" value="Heme-binding protein 2"/>
    <property type="match status" value="1"/>
</dbReference>
<dbReference type="Pfam" id="PF04832">
    <property type="entry name" value="SOUL"/>
    <property type="match status" value="1"/>
</dbReference>
<name>A0AAW1Q0I6_9CHLO</name>
<dbReference type="PANTHER" id="PTHR11220:SF1">
    <property type="entry name" value="HEME-BINDING PROTEIN 2"/>
    <property type="match status" value="1"/>
</dbReference>
<protein>
    <recommendedName>
        <fullName evidence="5">SOUL heme-binding protein</fullName>
    </recommendedName>
</protein>
<evidence type="ECO:0008006" key="5">
    <source>
        <dbReference type="Google" id="ProtNLM"/>
    </source>
</evidence>
<evidence type="ECO:0000313" key="3">
    <source>
        <dbReference type="EMBL" id="KAK9815181.1"/>
    </source>
</evidence>